<accession>A0A5R9PYT0</accession>
<evidence type="ECO:0000313" key="2">
    <source>
        <dbReference type="EMBL" id="TLX45486.1"/>
    </source>
</evidence>
<evidence type="ECO:0000256" key="1">
    <source>
        <dbReference type="SAM" id="Phobius"/>
    </source>
</evidence>
<name>A0A5R9PYT0_9GAMM</name>
<evidence type="ECO:0008006" key="4">
    <source>
        <dbReference type="Google" id="ProtNLM"/>
    </source>
</evidence>
<sequence length="84" mass="9422">MLFVFLTFIAAGVSFIYASNRHQLALNTPISKKFKQLGYLLLISSAVISPFIFNGAASVFIWLMLIMLVLIIIPISSFLIRSIR</sequence>
<evidence type="ECO:0000313" key="3">
    <source>
        <dbReference type="Proteomes" id="UP000309186"/>
    </source>
</evidence>
<dbReference type="EMBL" id="PPSW01000034">
    <property type="protein sequence ID" value="TLX45486.1"/>
    <property type="molecule type" value="Genomic_DNA"/>
</dbReference>
<dbReference type="Proteomes" id="UP000309186">
    <property type="component" value="Unassembled WGS sequence"/>
</dbReference>
<keyword evidence="1" id="KW-0472">Membrane</keyword>
<keyword evidence="1" id="KW-1133">Transmembrane helix</keyword>
<dbReference type="AlphaFoldDB" id="A0A5R9PYT0"/>
<organism evidence="2 3">
    <name type="scientific">Pseudoalteromonas phenolica</name>
    <dbReference type="NCBI Taxonomy" id="161398"/>
    <lineage>
        <taxon>Bacteria</taxon>
        <taxon>Pseudomonadati</taxon>
        <taxon>Pseudomonadota</taxon>
        <taxon>Gammaproteobacteria</taxon>
        <taxon>Alteromonadales</taxon>
        <taxon>Pseudoalteromonadaceae</taxon>
        <taxon>Pseudoalteromonas</taxon>
    </lineage>
</organism>
<keyword evidence="1" id="KW-0812">Transmembrane</keyword>
<comment type="caution">
    <text evidence="2">The sequence shown here is derived from an EMBL/GenBank/DDBJ whole genome shotgun (WGS) entry which is preliminary data.</text>
</comment>
<gene>
    <name evidence="2" type="ORF">C1E24_18655</name>
</gene>
<feature type="transmembrane region" description="Helical" evidence="1">
    <location>
        <begin position="34"/>
        <end position="53"/>
    </location>
</feature>
<feature type="transmembrane region" description="Helical" evidence="1">
    <location>
        <begin position="60"/>
        <end position="80"/>
    </location>
</feature>
<proteinExistence type="predicted"/>
<protein>
    <recommendedName>
        <fullName evidence="4">DUF3325 domain-containing protein</fullName>
    </recommendedName>
</protein>
<reference evidence="2 3" key="1">
    <citation type="submission" date="2018-01" db="EMBL/GenBank/DDBJ databases">
        <title>Co-occurrence of chitin degradation, pigmentation and bioactivity in marine Pseudoalteromonas.</title>
        <authorList>
            <person name="Paulsen S."/>
            <person name="Gram L."/>
            <person name="Machado H."/>
        </authorList>
    </citation>
    <scope>NUCLEOTIDE SEQUENCE [LARGE SCALE GENOMIC DNA]</scope>
    <source>
        <strain evidence="2 3">S3663</strain>
    </source>
</reference>